<evidence type="ECO:0000256" key="1">
    <source>
        <dbReference type="SAM" id="Phobius"/>
    </source>
</evidence>
<dbReference type="AlphaFoldDB" id="A0A8J3JH88"/>
<reference evidence="2" key="1">
    <citation type="submission" date="2021-01" db="EMBL/GenBank/DDBJ databases">
        <title>Whole genome shotgun sequence of Actinocatenispora rupis NBRC 107355.</title>
        <authorList>
            <person name="Komaki H."/>
            <person name="Tamura T."/>
        </authorList>
    </citation>
    <scope>NUCLEOTIDE SEQUENCE</scope>
    <source>
        <strain evidence="2">NBRC 107355</strain>
    </source>
</reference>
<keyword evidence="1" id="KW-0812">Transmembrane</keyword>
<dbReference type="Gene3D" id="1.20.81.30">
    <property type="entry name" value="Type II secretion system (T2SS), domain F"/>
    <property type="match status" value="1"/>
</dbReference>
<proteinExistence type="predicted"/>
<dbReference type="EMBL" id="BOMB01000034">
    <property type="protein sequence ID" value="GID14883.1"/>
    <property type="molecule type" value="Genomic_DNA"/>
</dbReference>
<comment type="caution">
    <text evidence="2">The sequence shown here is derived from an EMBL/GenBank/DDBJ whole genome shotgun (WGS) entry which is preliminary data.</text>
</comment>
<feature type="transmembrane region" description="Helical" evidence="1">
    <location>
        <begin position="220"/>
        <end position="238"/>
    </location>
</feature>
<keyword evidence="3" id="KW-1185">Reference proteome</keyword>
<protein>
    <recommendedName>
        <fullName evidence="4">Flp pilus assembly protein TadB</fullName>
    </recommendedName>
</protein>
<organism evidence="2 3">
    <name type="scientific">Actinocatenispora rupis</name>
    <dbReference type="NCBI Taxonomy" id="519421"/>
    <lineage>
        <taxon>Bacteria</taxon>
        <taxon>Bacillati</taxon>
        <taxon>Actinomycetota</taxon>
        <taxon>Actinomycetes</taxon>
        <taxon>Micromonosporales</taxon>
        <taxon>Micromonosporaceae</taxon>
        <taxon>Actinocatenispora</taxon>
    </lineage>
</organism>
<dbReference type="PANTHER" id="PTHR35007:SF3">
    <property type="entry name" value="POSSIBLE CONSERVED ALANINE RICH MEMBRANE PROTEIN"/>
    <property type="match status" value="1"/>
</dbReference>
<evidence type="ECO:0008006" key="4">
    <source>
        <dbReference type="Google" id="ProtNLM"/>
    </source>
</evidence>
<gene>
    <name evidence="2" type="ORF">Aru02nite_57720</name>
</gene>
<feature type="transmembrane region" description="Helical" evidence="1">
    <location>
        <begin position="57"/>
        <end position="87"/>
    </location>
</feature>
<evidence type="ECO:0000313" key="2">
    <source>
        <dbReference type="EMBL" id="GID14883.1"/>
    </source>
</evidence>
<feature type="transmembrane region" description="Helical" evidence="1">
    <location>
        <begin position="6"/>
        <end position="27"/>
    </location>
</feature>
<evidence type="ECO:0000313" key="3">
    <source>
        <dbReference type="Proteomes" id="UP000612808"/>
    </source>
</evidence>
<accession>A0A8J3JH88</accession>
<keyword evidence="1" id="KW-1133">Transmembrane helix</keyword>
<dbReference type="PANTHER" id="PTHR35007">
    <property type="entry name" value="INTEGRAL MEMBRANE PROTEIN-RELATED"/>
    <property type="match status" value="1"/>
</dbReference>
<feature type="transmembrane region" description="Helical" evidence="1">
    <location>
        <begin position="250"/>
        <end position="270"/>
    </location>
</feature>
<sequence length="294" mass="30714">MNTPAVAGLAGGLIAAGVVLVLPIWQAQPDSGADVRRSRVMGWWGRIRQDRRARWRIAGAFVTGALAWVVTGWPAAALLAGAGVWWLPRLLGPDRAGVAARERTEAVATWVESLRDTLSAAAGLRQAIQATAPAAPDPIATPVTTLAIRLRDGRRMSEALRAFAAEVNDPVADLAAAALIHAADNEARHLSQVLSGLADTARARAAAGLRVATSRAHAHTTVRIITATVLAATVGLILTDRPFLAPYHSAAGQVVLLVVGGVYGLGLWWLNRLATPDPSPRVLAPAVAESEAVS</sequence>
<dbReference type="Proteomes" id="UP000612808">
    <property type="component" value="Unassembled WGS sequence"/>
</dbReference>
<name>A0A8J3JH88_9ACTN</name>
<dbReference type="InterPro" id="IPR042094">
    <property type="entry name" value="T2SS_GspF_sf"/>
</dbReference>
<keyword evidence="1" id="KW-0472">Membrane</keyword>